<comment type="caution">
    <text evidence="2">The sequence shown here is derived from an EMBL/GenBank/DDBJ whole genome shotgun (WGS) entry which is preliminary data.</text>
</comment>
<reference evidence="2 3" key="1">
    <citation type="journal article" date="2015" name="Genome Announc.">
        <title>Genome Assemblies of Three Soil-Associated Devosia species: D. insulae, D. limi, and D. soli.</title>
        <authorList>
            <person name="Hassan Y.I."/>
            <person name="Lepp D."/>
            <person name="Zhou T."/>
        </authorList>
    </citation>
    <scope>NUCLEOTIDE SEQUENCE [LARGE SCALE GENOMIC DNA]</scope>
    <source>
        <strain evidence="2 3">DS-56</strain>
    </source>
</reference>
<organism evidence="2 3">
    <name type="scientific">Devosia insulae DS-56</name>
    <dbReference type="NCBI Taxonomy" id="1116389"/>
    <lineage>
        <taxon>Bacteria</taxon>
        <taxon>Pseudomonadati</taxon>
        <taxon>Pseudomonadota</taxon>
        <taxon>Alphaproteobacteria</taxon>
        <taxon>Hyphomicrobiales</taxon>
        <taxon>Devosiaceae</taxon>
        <taxon>Devosia</taxon>
    </lineage>
</organism>
<evidence type="ECO:0000313" key="3">
    <source>
        <dbReference type="Proteomes" id="UP000095463"/>
    </source>
</evidence>
<dbReference type="InterPro" id="IPR007845">
    <property type="entry name" value="HemS/ChuX_dom"/>
</dbReference>
<dbReference type="RefSeq" id="WP_069912288.1">
    <property type="nucleotide sequence ID" value="NZ_LAJE02000378.1"/>
</dbReference>
<dbReference type="AlphaFoldDB" id="A0A1E5XIK6"/>
<feature type="domain" description="Haemin-degrading HemS/ChuX" evidence="1">
    <location>
        <begin position="32"/>
        <end position="160"/>
    </location>
</feature>
<evidence type="ECO:0000313" key="2">
    <source>
        <dbReference type="EMBL" id="OEO28417.1"/>
    </source>
</evidence>
<accession>A0A1E5XIK6</accession>
<dbReference type="GO" id="GO:0006826">
    <property type="term" value="P:iron ion transport"/>
    <property type="evidence" value="ECO:0007669"/>
    <property type="project" value="InterPro"/>
</dbReference>
<sequence>MPEARQISPEEIRRLRALHPEMRERDFARIQKLSEAELVAAFVGMGSVRLRPDVEAFLAGAPALGEVMCLTRNEHAVHEKIGVFEKTRFGQHASIVLGEEIDLRIFPTHWASAYAVEKPDKDGAVRRSLQFFDAAGTAVHKVHCRPETNLDAYQALVETLRTDEQLQTVEIRELNDTEVDTAAAQASAAQLREAWQGLTDTHQFFPMLKRLNLSRHQALKTIDRDYAWPLATNAASTMLERAAGSGLPIMAFVGSRGCIQIHSGPIEKVQAMGPWINVMDETFHLHLRADQIQEVWAVRKPTADGHVTSIEAFGADNKLIIQFFGQRQEGVDERAAWRTLIEGLPQLDQSTAA</sequence>
<dbReference type="CDD" id="cd16831">
    <property type="entry name" value="HemS-like_C"/>
    <property type="match status" value="1"/>
</dbReference>
<dbReference type="InterPro" id="IPR053733">
    <property type="entry name" value="Heme_Transport_Util_sf"/>
</dbReference>
<dbReference type="SUPFAM" id="SSF144064">
    <property type="entry name" value="Heme iron utilization protein-like"/>
    <property type="match status" value="1"/>
</dbReference>
<gene>
    <name evidence="2" type="ORF">VW23_000345</name>
</gene>
<dbReference type="Gene3D" id="3.40.1570.10">
    <property type="entry name" value="HemS/ChuS/ChuX like domains"/>
    <property type="match status" value="2"/>
</dbReference>
<dbReference type="CDD" id="cd16830">
    <property type="entry name" value="HemS-like_N"/>
    <property type="match status" value="1"/>
</dbReference>
<feature type="domain" description="Haemin-degrading HemS/ChuX" evidence="1">
    <location>
        <begin position="212"/>
        <end position="344"/>
    </location>
</feature>
<keyword evidence="3" id="KW-1185">Reference proteome</keyword>
<proteinExistence type="predicted"/>
<protein>
    <submittedName>
        <fullName evidence="2">Iron transporter</fullName>
    </submittedName>
</protein>
<dbReference type="Pfam" id="PF05171">
    <property type="entry name" value="HemS"/>
    <property type="match status" value="2"/>
</dbReference>
<name>A0A1E5XIK6_9HYPH</name>
<dbReference type="EMBL" id="LAJE02000378">
    <property type="protein sequence ID" value="OEO28417.1"/>
    <property type="molecule type" value="Genomic_DNA"/>
</dbReference>
<dbReference type="Proteomes" id="UP000095463">
    <property type="component" value="Unassembled WGS sequence"/>
</dbReference>
<evidence type="ECO:0000259" key="1">
    <source>
        <dbReference type="Pfam" id="PF05171"/>
    </source>
</evidence>